<accession>A0A7W7T3T2</accession>
<evidence type="ECO:0000313" key="2">
    <source>
        <dbReference type="Proteomes" id="UP000542674"/>
    </source>
</evidence>
<proteinExistence type="predicted"/>
<dbReference type="RefSeq" id="WP_184669118.1">
    <property type="nucleotide sequence ID" value="NZ_BAABAI010000029.1"/>
</dbReference>
<evidence type="ECO:0000313" key="1">
    <source>
        <dbReference type="EMBL" id="MBB4965532.1"/>
    </source>
</evidence>
<gene>
    <name evidence="1" type="ORF">F4559_002891</name>
</gene>
<protein>
    <submittedName>
        <fullName evidence="1">Uncharacterized protein</fullName>
    </submittedName>
</protein>
<keyword evidence="2" id="KW-1185">Reference proteome</keyword>
<comment type="caution">
    <text evidence="1">The sequence shown here is derived from an EMBL/GenBank/DDBJ whole genome shotgun (WGS) entry which is preliminary data.</text>
</comment>
<sequence length="139" mass="15461">MVNVLSVGWSPADPGLADWYVDNSPLARWLSRFGHEVPAPRAHGVFATRHPDDLRALLGRPAPSGRVPLYRCARCGDPDCGVLAVRVTRDENAVQATVTWTDFAWEADGDPERFAAPTITFDLARYEAVFRHLPHRRTA</sequence>
<dbReference type="EMBL" id="JACHJS010000001">
    <property type="protein sequence ID" value="MBB4965532.1"/>
    <property type="molecule type" value="Genomic_DNA"/>
</dbReference>
<organism evidence="1 2">
    <name type="scientific">Saccharothrix violaceirubra</name>
    <dbReference type="NCBI Taxonomy" id="413306"/>
    <lineage>
        <taxon>Bacteria</taxon>
        <taxon>Bacillati</taxon>
        <taxon>Actinomycetota</taxon>
        <taxon>Actinomycetes</taxon>
        <taxon>Pseudonocardiales</taxon>
        <taxon>Pseudonocardiaceae</taxon>
        <taxon>Saccharothrix</taxon>
    </lineage>
</organism>
<name>A0A7W7T3T2_9PSEU</name>
<dbReference type="Proteomes" id="UP000542674">
    <property type="component" value="Unassembled WGS sequence"/>
</dbReference>
<dbReference type="AlphaFoldDB" id="A0A7W7T3T2"/>
<reference evidence="1 2" key="1">
    <citation type="submission" date="2020-08" db="EMBL/GenBank/DDBJ databases">
        <title>Sequencing the genomes of 1000 actinobacteria strains.</title>
        <authorList>
            <person name="Klenk H.-P."/>
        </authorList>
    </citation>
    <scope>NUCLEOTIDE SEQUENCE [LARGE SCALE GENOMIC DNA]</scope>
    <source>
        <strain evidence="1 2">DSM 45084</strain>
    </source>
</reference>